<dbReference type="EMBL" id="CAKOFQ010006736">
    <property type="protein sequence ID" value="CAH1966756.1"/>
    <property type="molecule type" value="Genomic_DNA"/>
</dbReference>
<accession>A0A9P0K772</accession>
<evidence type="ECO:0000313" key="1">
    <source>
        <dbReference type="EMBL" id="CAH1966756.1"/>
    </source>
</evidence>
<evidence type="ECO:0000313" key="2">
    <source>
        <dbReference type="Proteomes" id="UP001152888"/>
    </source>
</evidence>
<sequence length="146" mass="17135">MRLMLGFQCCMYIFIPFKQLLASFKRHVRQPLLKLAKKHYSTRIANVDSYYTYRSQALTSYILGETLGHVNFDFLGHVFSSITVQYMVIQKDIALHFRFLNGEPHFWGSTTLLDTHFPNQWIGRRVAVEITGLKFFRLVFLGTFES</sequence>
<keyword evidence="2" id="KW-1185">Reference proteome</keyword>
<proteinExistence type="predicted"/>
<protein>
    <submittedName>
        <fullName evidence="1">Uncharacterized protein</fullName>
    </submittedName>
</protein>
<reference evidence="1" key="1">
    <citation type="submission" date="2022-03" db="EMBL/GenBank/DDBJ databases">
        <authorList>
            <person name="Sayadi A."/>
        </authorList>
    </citation>
    <scope>NUCLEOTIDE SEQUENCE</scope>
</reference>
<dbReference type="AlphaFoldDB" id="A0A9P0K772"/>
<comment type="caution">
    <text evidence="1">The sequence shown here is derived from an EMBL/GenBank/DDBJ whole genome shotgun (WGS) entry which is preliminary data.</text>
</comment>
<gene>
    <name evidence="1" type="ORF">ACAOBT_LOCUS7026</name>
</gene>
<name>A0A9P0K772_ACAOB</name>
<dbReference type="Proteomes" id="UP001152888">
    <property type="component" value="Unassembled WGS sequence"/>
</dbReference>
<organism evidence="1 2">
    <name type="scientific">Acanthoscelides obtectus</name>
    <name type="common">Bean weevil</name>
    <name type="synonym">Bruchus obtectus</name>
    <dbReference type="NCBI Taxonomy" id="200917"/>
    <lineage>
        <taxon>Eukaryota</taxon>
        <taxon>Metazoa</taxon>
        <taxon>Ecdysozoa</taxon>
        <taxon>Arthropoda</taxon>
        <taxon>Hexapoda</taxon>
        <taxon>Insecta</taxon>
        <taxon>Pterygota</taxon>
        <taxon>Neoptera</taxon>
        <taxon>Endopterygota</taxon>
        <taxon>Coleoptera</taxon>
        <taxon>Polyphaga</taxon>
        <taxon>Cucujiformia</taxon>
        <taxon>Chrysomeloidea</taxon>
        <taxon>Chrysomelidae</taxon>
        <taxon>Bruchinae</taxon>
        <taxon>Bruchini</taxon>
        <taxon>Acanthoscelides</taxon>
    </lineage>
</organism>